<comment type="caution">
    <text evidence="10">The sequence shown here is derived from an EMBL/GenBank/DDBJ whole genome shotgun (WGS) entry which is preliminary data.</text>
</comment>
<dbReference type="GO" id="GO:0003677">
    <property type="term" value="F:DNA binding"/>
    <property type="evidence" value="ECO:0007669"/>
    <property type="project" value="UniProtKB-KW"/>
</dbReference>
<evidence type="ECO:0000256" key="7">
    <source>
        <dbReference type="ARBA" id="ARBA00023163"/>
    </source>
</evidence>
<evidence type="ECO:0000256" key="4">
    <source>
        <dbReference type="ARBA" id="ARBA00022840"/>
    </source>
</evidence>
<keyword evidence="4 8" id="KW-0067">ATP-binding</keyword>
<proteinExistence type="inferred from homology"/>
<evidence type="ECO:0000259" key="9">
    <source>
        <dbReference type="PROSITE" id="PS51161"/>
    </source>
</evidence>
<keyword evidence="2 8" id="KW-0547">Nucleotide-binding</keyword>
<evidence type="ECO:0000313" key="11">
    <source>
        <dbReference type="Proteomes" id="UP000279470"/>
    </source>
</evidence>
<sequence length="153" mass="17712">MKCPFCGFLSTQVKDSRPSDDNSSIKRRRICNNCGAKFTTYERIEVREVMVIKRNGSKRPFDIQKLLRSLEIATRKRSIGHDSLDQIVSNIVKKLQKFGEGEVETKIIGELVMGELIRIDQVAYVRYASVYMDFKEVKDFKELVQILDLKTDD</sequence>
<dbReference type="NCBIfam" id="TIGR00244">
    <property type="entry name" value="transcriptional regulator NrdR"/>
    <property type="match status" value="1"/>
</dbReference>
<protein>
    <recommendedName>
        <fullName evidence="8">Transcriptional repressor NrdR</fullName>
    </recommendedName>
</protein>
<dbReference type="InterPro" id="IPR055173">
    <property type="entry name" value="NrdR-like_N"/>
</dbReference>
<dbReference type="GO" id="GO:0045892">
    <property type="term" value="P:negative regulation of DNA-templated transcription"/>
    <property type="evidence" value="ECO:0007669"/>
    <property type="project" value="UniProtKB-UniRule"/>
</dbReference>
<dbReference type="PANTHER" id="PTHR30455">
    <property type="entry name" value="TRANSCRIPTIONAL REPRESSOR NRDR"/>
    <property type="match status" value="1"/>
</dbReference>
<evidence type="ECO:0000256" key="3">
    <source>
        <dbReference type="ARBA" id="ARBA00022771"/>
    </source>
</evidence>
<keyword evidence="5 8" id="KW-0805">Transcription regulation</keyword>
<feature type="domain" description="ATP-cone" evidence="9">
    <location>
        <begin position="49"/>
        <end position="139"/>
    </location>
</feature>
<comment type="function">
    <text evidence="8">Negatively regulates transcription of bacterial ribonucleotide reductase nrd genes and operons by binding to NrdR-boxes.</text>
</comment>
<dbReference type="GO" id="GO:0005524">
    <property type="term" value="F:ATP binding"/>
    <property type="evidence" value="ECO:0007669"/>
    <property type="project" value="UniProtKB-UniRule"/>
</dbReference>
<accession>A0A3R9ZEQ7</accession>
<dbReference type="EMBL" id="RXFM01000082">
    <property type="protein sequence ID" value="RST63391.1"/>
    <property type="molecule type" value="Genomic_DNA"/>
</dbReference>
<dbReference type="RefSeq" id="WP_126045093.1">
    <property type="nucleotide sequence ID" value="NZ_RXFM01000082.1"/>
</dbReference>
<name>A0A3R9ZEQ7_9RICK</name>
<dbReference type="AlphaFoldDB" id="A0A3R9ZEQ7"/>
<keyword evidence="11" id="KW-1185">Reference proteome</keyword>
<evidence type="ECO:0000256" key="6">
    <source>
        <dbReference type="ARBA" id="ARBA00023125"/>
    </source>
</evidence>
<dbReference type="PANTHER" id="PTHR30455:SF2">
    <property type="entry name" value="TRANSCRIPTIONAL REPRESSOR NRDR"/>
    <property type="match status" value="1"/>
</dbReference>
<comment type="similarity">
    <text evidence="8">Belongs to the NrdR family.</text>
</comment>
<gene>
    <name evidence="8 10" type="primary">nrdR</name>
    <name evidence="10" type="ORF">EIC27_05485</name>
</gene>
<reference evidence="11" key="1">
    <citation type="submission" date="2018-11" db="EMBL/GenBank/DDBJ databases">
        <title>Phylogenetic, genomic, and biogeographic characterization of a novel and ubiquitous marine invertebrate-associated Rickettsiales parasite, Candidatus Marinoinvertebrata rohwerii, gen. nov., sp. nov.</title>
        <authorList>
            <person name="Klinges J.G."/>
            <person name="Rosales S.M."/>
            <person name="Mcminds R."/>
            <person name="Shaver E.C."/>
            <person name="Shantz A."/>
            <person name="Peters E.C."/>
            <person name="Burkepile D.E."/>
            <person name="Silliman B.R."/>
            <person name="Vega Thurber R.L."/>
        </authorList>
    </citation>
    <scope>NUCLEOTIDE SEQUENCE [LARGE SCALE GENOMIC DNA]</scope>
    <source>
        <strain evidence="11">a_cerv_44</strain>
    </source>
</reference>
<keyword evidence="1 8" id="KW-0678">Repressor</keyword>
<evidence type="ECO:0000256" key="2">
    <source>
        <dbReference type="ARBA" id="ARBA00022741"/>
    </source>
</evidence>
<feature type="zinc finger region" evidence="8">
    <location>
        <begin position="3"/>
        <end position="34"/>
    </location>
</feature>
<dbReference type="Pfam" id="PF03477">
    <property type="entry name" value="ATP-cone"/>
    <property type="match status" value="1"/>
</dbReference>
<keyword evidence="6 8" id="KW-0238">DNA-binding</keyword>
<evidence type="ECO:0000256" key="5">
    <source>
        <dbReference type="ARBA" id="ARBA00023015"/>
    </source>
</evidence>
<dbReference type="GO" id="GO:0008270">
    <property type="term" value="F:zinc ion binding"/>
    <property type="evidence" value="ECO:0007669"/>
    <property type="project" value="UniProtKB-UniRule"/>
</dbReference>
<comment type="cofactor">
    <cofactor evidence="8">
        <name>Zn(2+)</name>
        <dbReference type="ChEBI" id="CHEBI:29105"/>
    </cofactor>
    <text evidence="8">Binds 1 zinc ion.</text>
</comment>
<dbReference type="Pfam" id="PF22811">
    <property type="entry name" value="Zn_ribbon_NrdR"/>
    <property type="match status" value="1"/>
</dbReference>
<dbReference type="InterPro" id="IPR005144">
    <property type="entry name" value="ATP-cone_dom"/>
</dbReference>
<dbReference type="Proteomes" id="UP000279470">
    <property type="component" value="Unassembled WGS sequence"/>
</dbReference>
<keyword evidence="8" id="KW-0862">Zinc</keyword>
<evidence type="ECO:0000256" key="1">
    <source>
        <dbReference type="ARBA" id="ARBA00022491"/>
    </source>
</evidence>
<keyword evidence="7 8" id="KW-0804">Transcription</keyword>
<dbReference type="HAMAP" id="MF_00440">
    <property type="entry name" value="NrdR"/>
    <property type="match status" value="1"/>
</dbReference>
<dbReference type="PROSITE" id="PS51161">
    <property type="entry name" value="ATP_CONE"/>
    <property type="match status" value="1"/>
</dbReference>
<keyword evidence="8" id="KW-0479">Metal-binding</keyword>
<dbReference type="OrthoDB" id="9807461at2"/>
<evidence type="ECO:0000256" key="8">
    <source>
        <dbReference type="HAMAP-Rule" id="MF_00440"/>
    </source>
</evidence>
<organism evidence="10 11">
    <name type="scientific">Candidatus Aquarickettsia rohweri</name>
    <dbReference type="NCBI Taxonomy" id="2602574"/>
    <lineage>
        <taxon>Bacteria</taxon>
        <taxon>Pseudomonadati</taxon>
        <taxon>Pseudomonadota</taxon>
        <taxon>Alphaproteobacteria</taxon>
        <taxon>Rickettsiales</taxon>
        <taxon>Candidatus Midichloriaceae</taxon>
        <taxon>Candidatus Aquarickettsia</taxon>
    </lineage>
</organism>
<evidence type="ECO:0000313" key="10">
    <source>
        <dbReference type="EMBL" id="RST63391.1"/>
    </source>
</evidence>
<dbReference type="InterPro" id="IPR003796">
    <property type="entry name" value="RNR_NrdR-like"/>
</dbReference>
<keyword evidence="3 8" id="KW-0863">Zinc-finger</keyword>